<proteinExistence type="predicted"/>
<dbReference type="EMBL" id="VSSQ01000079">
    <property type="protein sequence ID" value="MPL74324.1"/>
    <property type="molecule type" value="Genomic_DNA"/>
</dbReference>
<gene>
    <name evidence="1" type="ORF">SDC9_20135</name>
</gene>
<organism evidence="1">
    <name type="scientific">bioreactor metagenome</name>
    <dbReference type="NCBI Taxonomy" id="1076179"/>
    <lineage>
        <taxon>unclassified sequences</taxon>
        <taxon>metagenomes</taxon>
        <taxon>ecological metagenomes</taxon>
    </lineage>
</organism>
<sequence length="129" mass="14848">MKRGGVVEIDYNLVQRAQMLLTLDHPLSQVRDILLREGYPQEQVIELIDATEEVLNYLIPPEYDENKIGIDILHPGEATEGRKPGVDILIDKHTGKLSLITPQYQETWKVANEVRKAIKKQQSIGRYYH</sequence>
<protein>
    <submittedName>
        <fullName evidence="1">Uncharacterized protein</fullName>
    </submittedName>
</protein>
<name>A0A644U5W5_9ZZZZ</name>
<evidence type="ECO:0000313" key="1">
    <source>
        <dbReference type="EMBL" id="MPL74324.1"/>
    </source>
</evidence>
<accession>A0A644U5W5</accession>
<dbReference type="AlphaFoldDB" id="A0A644U5W5"/>
<comment type="caution">
    <text evidence="1">The sequence shown here is derived from an EMBL/GenBank/DDBJ whole genome shotgun (WGS) entry which is preliminary data.</text>
</comment>
<reference evidence="1" key="1">
    <citation type="submission" date="2019-08" db="EMBL/GenBank/DDBJ databases">
        <authorList>
            <person name="Kucharzyk K."/>
            <person name="Murdoch R.W."/>
            <person name="Higgins S."/>
            <person name="Loffler F."/>
        </authorList>
    </citation>
    <scope>NUCLEOTIDE SEQUENCE</scope>
</reference>